<dbReference type="OrthoDB" id="9789310at2"/>
<sequence length="248" mass="27559">MSLDDLPTGAPQRPAGELEPVVRRVDRASPYPDKITRAEELRLQLADEIVRGALPPGAALDETDIARRFNVSRTPVREALRQLAASGLVDARAHRGAVVARPSIDRLTGMFEAMGELEALCAGLAAERMQAVERHRLEAIHEELRVLSYAGNPDRFHEVNERFHNAIYAGSQNAYIAEITLATRVRVQPFRRAQFRNLGRLAKSHAEHDRVVVAIMRGDKVGAAIAMRAHIELVRDEYEIYAVGHEAP</sequence>
<dbReference type="Pfam" id="PF00392">
    <property type="entry name" value="GntR"/>
    <property type="match status" value="1"/>
</dbReference>
<dbReference type="EMBL" id="LT670844">
    <property type="protein sequence ID" value="SHK92996.1"/>
    <property type="molecule type" value="Genomic_DNA"/>
</dbReference>
<dbReference type="SUPFAM" id="SSF46785">
    <property type="entry name" value="Winged helix' DNA-binding domain"/>
    <property type="match status" value="1"/>
</dbReference>
<accession>A0A1M6WHA7</accession>
<dbReference type="InterPro" id="IPR008920">
    <property type="entry name" value="TF_FadR/GntR_C"/>
</dbReference>
<dbReference type="Gene3D" id="1.20.120.530">
    <property type="entry name" value="GntR ligand-binding domain-like"/>
    <property type="match status" value="1"/>
</dbReference>
<dbReference type="SUPFAM" id="SSF48008">
    <property type="entry name" value="GntR ligand-binding domain-like"/>
    <property type="match status" value="1"/>
</dbReference>
<evidence type="ECO:0000313" key="6">
    <source>
        <dbReference type="Proteomes" id="UP000189935"/>
    </source>
</evidence>
<evidence type="ECO:0000256" key="3">
    <source>
        <dbReference type="ARBA" id="ARBA00023163"/>
    </source>
</evidence>
<dbReference type="InterPro" id="IPR011711">
    <property type="entry name" value="GntR_C"/>
</dbReference>
<feature type="domain" description="HTH gntR-type" evidence="4">
    <location>
        <begin position="35"/>
        <end position="102"/>
    </location>
</feature>
<evidence type="ECO:0000256" key="2">
    <source>
        <dbReference type="ARBA" id="ARBA00023125"/>
    </source>
</evidence>
<keyword evidence="1" id="KW-0805">Transcription regulation</keyword>
<dbReference type="InterPro" id="IPR036390">
    <property type="entry name" value="WH_DNA-bd_sf"/>
</dbReference>
<evidence type="ECO:0000313" key="5">
    <source>
        <dbReference type="EMBL" id="SHK92996.1"/>
    </source>
</evidence>
<dbReference type="AlphaFoldDB" id="A0A1M6WHA7"/>
<dbReference type="InterPro" id="IPR000524">
    <property type="entry name" value="Tscrpt_reg_HTH_GntR"/>
</dbReference>
<name>A0A1M6WHA7_9BRAD</name>
<dbReference type="Gene3D" id="1.10.10.10">
    <property type="entry name" value="Winged helix-like DNA-binding domain superfamily/Winged helix DNA-binding domain"/>
    <property type="match status" value="1"/>
</dbReference>
<gene>
    <name evidence="5" type="ORF">SAMN05444159_4555</name>
</gene>
<dbReference type="GO" id="GO:0003677">
    <property type="term" value="F:DNA binding"/>
    <property type="evidence" value="ECO:0007669"/>
    <property type="project" value="UniProtKB-KW"/>
</dbReference>
<dbReference type="CDD" id="cd07377">
    <property type="entry name" value="WHTH_GntR"/>
    <property type="match status" value="1"/>
</dbReference>
<dbReference type="SMART" id="SM00345">
    <property type="entry name" value="HTH_GNTR"/>
    <property type="match status" value="1"/>
</dbReference>
<dbReference type="PANTHER" id="PTHR43537">
    <property type="entry name" value="TRANSCRIPTIONAL REGULATOR, GNTR FAMILY"/>
    <property type="match status" value="1"/>
</dbReference>
<dbReference type="Proteomes" id="UP000189935">
    <property type="component" value="Chromosome I"/>
</dbReference>
<dbReference type="Pfam" id="PF07729">
    <property type="entry name" value="FCD"/>
    <property type="match status" value="1"/>
</dbReference>
<dbReference type="PRINTS" id="PR00035">
    <property type="entry name" value="HTHGNTR"/>
</dbReference>
<evidence type="ECO:0000256" key="1">
    <source>
        <dbReference type="ARBA" id="ARBA00023015"/>
    </source>
</evidence>
<protein>
    <submittedName>
        <fullName evidence="5">Transcriptional regulator, GntR family</fullName>
    </submittedName>
</protein>
<organism evidence="5 6">
    <name type="scientific">Bradyrhizobium lablabi</name>
    <dbReference type="NCBI Taxonomy" id="722472"/>
    <lineage>
        <taxon>Bacteria</taxon>
        <taxon>Pseudomonadati</taxon>
        <taxon>Pseudomonadota</taxon>
        <taxon>Alphaproteobacteria</taxon>
        <taxon>Hyphomicrobiales</taxon>
        <taxon>Nitrobacteraceae</taxon>
        <taxon>Bradyrhizobium</taxon>
    </lineage>
</organism>
<dbReference type="RefSeq" id="WP_079541638.1">
    <property type="nucleotide sequence ID" value="NZ_LT670844.1"/>
</dbReference>
<dbReference type="GO" id="GO:0003700">
    <property type="term" value="F:DNA-binding transcription factor activity"/>
    <property type="evidence" value="ECO:0007669"/>
    <property type="project" value="InterPro"/>
</dbReference>
<dbReference type="SMART" id="SM00895">
    <property type="entry name" value="FCD"/>
    <property type="match status" value="1"/>
</dbReference>
<dbReference type="PANTHER" id="PTHR43537:SF49">
    <property type="entry name" value="TRANSCRIPTIONAL REGULATORY PROTEIN"/>
    <property type="match status" value="1"/>
</dbReference>
<keyword evidence="2" id="KW-0238">DNA-binding</keyword>
<dbReference type="InterPro" id="IPR036388">
    <property type="entry name" value="WH-like_DNA-bd_sf"/>
</dbReference>
<keyword evidence="3" id="KW-0804">Transcription</keyword>
<evidence type="ECO:0000259" key="4">
    <source>
        <dbReference type="PROSITE" id="PS50949"/>
    </source>
</evidence>
<reference evidence="5 6" key="1">
    <citation type="submission" date="2016-11" db="EMBL/GenBank/DDBJ databases">
        <authorList>
            <person name="Jaros S."/>
            <person name="Januszkiewicz K."/>
            <person name="Wedrychowicz H."/>
        </authorList>
    </citation>
    <scope>NUCLEOTIDE SEQUENCE [LARGE SCALE GENOMIC DNA]</scope>
    <source>
        <strain evidence="5 6">GAS499</strain>
    </source>
</reference>
<proteinExistence type="predicted"/>
<dbReference type="PROSITE" id="PS50949">
    <property type="entry name" value="HTH_GNTR"/>
    <property type="match status" value="1"/>
</dbReference>